<dbReference type="GO" id="GO:0030313">
    <property type="term" value="C:cell envelope"/>
    <property type="evidence" value="ECO:0007669"/>
    <property type="project" value="TreeGrafter"/>
</dbReference>
<evidence type="ECO:0000256" key="1">
    <source>
        <dbReference type="ARBA" id="ARBA00009477"/>
    </source>
</evidence>
<keyword evidence="9" id="KW-1185">Reference proteome</keyword>
<accession>A0A5B9QAE3</accession>
<dbReference type="GO" id="GO:0015679">
    <property type="term" value="P:plasma membrane copper ion transport"/>
    <property type="evidence" value="ECO:0007669"/>
    <property type="project" value="TreeGrafter"/>
</dbReference>
<organism evidence="8 9">
    <name type="scientific">Bythopirellula goksoeyrii</name>
    <dbReference type="NCBI Taxonomy" id="1400387"/>
    <lineage>
        <taxon>Bacteria</taxon>
        <taxon>Pseudomonadati</taxon>
        <taxon>Planctomycetota</taxon>
        <taxon>Planctomycetia</taxon>
        <taxon>Pirellulales</taxon>
        <taxon>Lacipirellulaceae</taxon>
        <taxon>Bythopirellula</taxon>
    </lineage>
</organism>
<feature type="region of interest" description="Disordered" evidence="3">
    <location>
        <begin position="28"/>
        <end position="69"/>
    </location>
</feature>
<feature type="domain" description="CzcB-like C-terminal circularly permuted SH3-like" evidence="7">
    <location>
        <begin position="266"/>
        <end position="331"/>
    </location>
</feature>
<evidence type="ECO:0000313" key="8">
    <source>
        <dbReference type="EMBL" id="QEG35858.1"/>
    </source>
</evidence>
<evidence type="ECO:0000259" key="5">
    <source>
        <dbReference type="Pfam" id="PF25954"/>
    </source>
</evidence>
<dbReference type="Gene3D" id="2.40.30.170">
    <property type="match status" value="1"/>
</dbReference>
<dbReference type="OrthoDB" id="9806939at2"/>
<name>A0A5B9QAE3_9BACT</name>
<evidence type="ECO:0000256" key="3">
    <source>
        <dbReference type="SAM" id="MobiDB-lite"/>
    </source>
</evidence>
<dbReference type="FunFam" id="2.40.30.170:FF:000010">
    <property type="entry name" value="Efflux RND transporter periplasmic adaptor subunit"/>
    <property type="match status" value="1"/>
</dbReference>
<dbReference type="Pfam" id="PF25973">
    <property type="entry name" value="BSH_CzcB"/>
    <property type="match status" value="1"/>
</dbReference>
<feature type="domain" description="CzcB-like barrel-sandwich hybrid" evidence="6">
    <location>
        <begin position="109"/>
        <end position="180"/>
    </location>
</feature>
<evidence type="ECO:0000313" key="9">
    <source>
        <dbReference type="Proteomes" id="UP000323917"/>
    </source>
</evidence>
<sequence length="343" mass="37103" precursor="true">MNKHFPLKAIALAIFTLVQLALVNAEPHGDHEAHATDDKHEESSGKNEESDDGHDHGESSGDEGHNENFVELSPDRAKKAGLQIVSAGPAQLQDSLKLYGETTINSNNIIHVVPRFAGTIQKVNKELGSPVKAGELLATIQSNESLSPYDIKAELDGVVISKDATRGEFVNEESEIFVIASLKDIWVNVAIFPKDLKRVRVGTSVRVTSKAINLMQLGEIGYIRPTLTEATRTALARIELDNESFNWLPGMFVEVEALLDSENVSLAVPNSSILLVENKQSVFVNGKSEDGELGFEVRHVQVGRTDGTTSEILSGLKAGDKIAAGRTFILKAELGKGAAEHSH</sequence>
<dbReference type="Gene3D" id="2.40.420.20">
    <property type="match status" value="1"/>
</dbReference>
<evidence type="ECO:0000259" key="6">
    <source>
        <dbReference type="Pfam" id="PF25973"/>
    </source>
</evidence>
<feature type="chain" id="PRO_5022954875" evidence="4">
    <location>
        <begin position="26"/>
        <end position="343"/>
    </location>
</feature>
<dbReference type="PANTHER" id="PTHR30097">
    <property type="entry name" value="CATION EFFLUX SYSTEM PROTEIN CUSB"/>
    <property type="match status" value="1"/>
</dbReference>
<dbReference type="KEGG" id="bgok:Pr1d_31640"/>
<dbReference type="SUPFAM" id="SSF111369">
    <property type="entry name" value="HlyD-like secretion proteins"/>
    <property type="match status" value="1"/>
</dbReference>
<gene>
    <name evidence="8" type="primary">czcB_2</name>
    <name evidence="8" type="ORF">Pr1d_31640</name>
</gene>
<feature type="signal peptide" evidence="4">
    <location>
        <begin position="1"/>
        <end position="25"/>
    </location>
</feature>
<dbReference type="Gene3D" id="2.40.50.100">
    <property type="match status" value="1"/>
</dbReference>
<keyword evidence="2" id="KW-0813">Transport</keyword>
<dbReference type="AlphaFoldDB" id="A0A5B9QAE3"/>
<evidence type="ECO:0000259" key="7">
    <source>
        <dbReference type="Pfam" id="PF25975"/>
    </source>
</evidence>
<reference evidence="8 9" key="1">
    <citation type="submission" date="2019-08" db="EMBL/GenBank/DDBJ databases">
        <title>Deep-cultivation of Planctomycetes and their phenomic and genomic characterization uncovers novel biology.</title>
        <authorList>
            <person name="Wiegand S."/>
            <person name="Jogler M."/>
            <person name="Boedeker C."/>
            <person name="Pinto D."/>
            <person name="Vollmers J."/>
            <person name="Rivas-Marin E."/>
            <person name="Kohn T."/>
            <person name="Peeters S.H."/>
            <person name="Heuer A."/>
            <person name="Rast P."/>
            <person name="Oberbeckmann S."/>
            <person name="Bunk B."/>
            <person name="Jeske O."/>
            <person name="Meyerdierks A."/>
            <person name="Storesund J.E."/>
            <person name="Kallscheuer N."/>
            <person name="Luecker S."/>
            <person name="Lage O.M."/>
            <person name="Pohl T."/>
            <person name="Merkel B.J."/>
            <person name="Hornburger P."/>
            <person name="Mueller R.-W."/>
            <person name="Bruemmer F."/>
            <person name="Labrenz M."/>
            <person name="Spormann A.M."/>
            <person name="Op den Camp H."/>
            <person name="Overmann J."/>
            <person name="Amann R."/>
            <person name="Jetten M.S.M."/>
            <person name="Mascher T."/>
            <person name="Medema M.H."/>
            <person name="Devos D.P."/>
            <person name="Kaster A.-K."/>
            <person name="Ovreas L."/>
            <person name="Rohde M."/>
            <person name="Galperin M.Y."/>
            <person name="Jogler C."/>
        </authorList>
    </citation>
    <scope>NUCLEOTIDE SEQUENCE [LARGE SCALE GENOMIC DNA]</scope>
    <source>
        <strain evidence="8 9">Pr1d</strain>
    </source>
</reference>
<dbReference type="EMBL" id="CP042913">
    <property type="protein sequence ID" value="QEG35858.1"/>
    <property type="molecule type" value="Genomic_DNA"/>
</dbReference>
<keyword evidence="4" id="KW-0732">Signal</keyword>
<proteinExistence type="inferred from homology"/>
<dbReference type="Pfam" id="PF25975">
    <property type="entry name" value="CzcB_C"/>
    <property type="match status" value="1"/>
</dbReference>
<protein>
    <submittedName>
        <fullName evidence="8">Cobalt-zinc-cadmium resistance protein CzcB</fullName>
    </submittedName>
</protein>
<evidence type="ECO:0000256" key="2">
    <source>
        <dbReference type="ARBA" id="ARBA00022448"/>
    </source>
</evidence>
<feature type="domain" description="CusB-like beta-barrel" evidence="5">
    <location>
        <begin position="185"/>
        <end position="256"/>
    </location>
</feature>
<dbReference type="GO" id="GO:0060003">
    <property type="term" value="P:copper ion export"/>
    <property type="evidence" value="ECO:0007669"/>
    <property type="project" value="TreeGrafter"/>
</dbReference>
<dbReference type="RefSeq" id="WP_148074309.1">
    <property type="nucleotide sequence ID" value="NZ_CP042913.1"/>
</dbReference>
<comment type="similarity">
    <text evidence="1">Belongs to the membrane fusion protein (MFP) (TC 8.A.1) family.</text>
</comment>
<dbReference type="PANTHER" id="PTHR30097:SF4">
    <property type="entry name" value="SLR6042 PROTEIN"/>
    <property type="match status" value="1"/>
</dbReference>
<dbReference type="InterPro" id="IPR051909">
    <property type="entry name" value="MFP_Cation_Efflux"/>
</dbReference>
<dbReference type="InterPro" id="IPR058647">
    <property type="entry name" value="BSH_CzcB-like"/>
</dbReference>
<evidence type="ECO:0000256" key="4">
    <source>
        <dbReference type="SAM" id="SignalP"/>
    </source>
</evidence>
<dbReference type="InterPro" id="IPR058649">
    <property type="entry name" value="CzcB_C"/>
</dbReference>
<dbReference type="InterPro" id="IPR058792">
    <property type="entry name" value="Beta-barrel_RND_2"/>
</dbReference>
<dbReference type="Pfam" id="PF25954">
    <property type="entry name" value="Beta-barrel_RND_2"/>
    <property type="match status" value="1"/>
</dbReference>
<dbReference type="Proteomes" id="UP000323917">
    <property type="component" value="Chromosome"/>
</dbReference>